<evidence type="ECO:0000313" key="9">
    <source>
        <dbReference type="EMBL" id="EHC99033.1"/>
    </source>
</evidence>
<dbReference type="PANTHER" id="PTHR43649:SF31">
    <property type="entry name" value="SN-GLYCEROL-3-PHOSPHATE-BINDING PERIPLASMIC PROTEIN UGPB"/>
    <property type="match status" value="1"/>
</dbReference>
<dbReference type="PANTHER" id="PTHR43649">
    <property type="entry name" value="ARABINOSE-BINDING PROTEIN-RELATED"/>
    <property type="match status" value="1"/>
</dbReference>
<keyword evidence="7" id="KW-0574">Periplasm</keyword>
<dbReference type="Gene3D" id="3.40.190.10">
    <property type="entry name" value="Periplasmic binding protein-like II"/>
    <property type="match status" value="1"/>
</dbReference>
<dbReference type="Proteomes" id="UP000003536">
    <property type="component" value="Unassembled WGS sequence"/>
</dbReference>
<accession>G5SHW0</accession>
<evidence type="ECO:0000256" key="1">
    <source>
        <dbReference type="ARBA" id="ARBA00004418"/>
    </source>
</evidence>
<evidence type="ECO:0000256" key="8">
    <source>
        <dbReference type="SAM" id="SignalP"/>
    </source>
</evidence>
<comment type="subunit">
    <text evidence="3">The complex is composed of two ATP-binding proteins (UgpC), two transmembrane proteins (UgpA and UgpE) and a solute-binding protein (UgpB).</text>
</comment>
<dbReference type="InterPro" id="IPR006061">
    <property type="entry name" value="SBP_1_CS"/>
</dbReference>
<dbReference type="PROSITE" id="PS01037">
    <property type="entry name" value="SBP_BACTERIAL_1"/>
    <property type="match status" value="1"/>
</dbReference>
<protein>
    <recommendedName>
        <fullName evidence="4">sn-glycerol-3-phosphate-binding periplasmic protein UgpB</fullName>
    </recommendedName>
</protein>
<evidence type="ECO:0000256" key="6">
    <source>
        <dbReference type="ARBA" id="ARBA00022729"/>
    </source>
</evidence>
<dbReference type="NCBIfam" id="NF008211">
    <property type="entry name" value="PRK10974.1"/>
    <property type="match status" value="1"/>
</dbReference>
<reference evidence="9 10" key="1">
    <citation type="journal article" date="2011" name="BMC Genomics">
        <title>Genome sequencing reveals diversification of virulence factor content and possible host adaptation in distinct subpopulations of Salmonella enterica.</title>
        <authorList>
            <person name="den Bakker H.C."/>
            <person name="Moreno Switt A.I."/>
            <person name="Govoni G."/>
            <person name="Cummings C.A."/>
            <person name="Ranieri M.L."/>
            <person name="Degoricija L."/>
            <person name="Hoelzer K."/>
            <person name="Rodriguez-Rivera L.D."/>
            <person name="Brown S."/>
            <person name="Bolchacova E."/>
            <person name="Furtado M.R."/>
            <person name="Wiedmann M."/>
        </authorList>
    </citation>
    <scope>NUCLEOTIDE SEQUENCE [LARGE SCALE GENOMIC DNA]</scope>
    <source>
        <strain evidence="9 10">A4-580</strain>
    </source>
</reference>
<sequence length="236" mass="25816">MISLRHTALGLALSLAFTGQALAVTTIPFWHSMEGELGKEVDSLAQRFNQANPDYKIVPVYKGNYEQNLSAGIAAFRTGNAPAILQVYEVGTATMMASKAIKPVYEVFKDAGINFDESQFVPTVAGYYTDAKSGHLLSQPFNSSTPVLYYNKDAFKKAGLDPEQPPKTWQELADYTAKLRAAGMKCGYASGWQGWIQLEVGSNWKTSAPGTVSPSPVKTMVLTVQMRCWSLISQSR</sequence>
<dbReference type="GO" id="GO:0030288">
    <property type="term" value="C:outer membrane-bounded periplasmic space"/>
    <property type="evidence" value="ECO:0007669"/>
    <property type="project" value="UniProtKB-ARBA"/>
</dbReference>
<comment type="similarity">
    <text evidence="2">Belongs to the bacterial solute-binding protein 1 family.</text>
</comment>
<evidence type="ECO:0000256" key="2">
    <source>
        <dbReference type="ARBA" id="ARBA00008520"/>
    </source>
</evidence>
<dbReference type="Pfam" id="PF01547">
    <property type="entry name" value="SBP_bac_1"/>
    <property type="match status" value="1"/>
</dbReference>
<organism evidence="9 10">
    <name type="scientific">Salmonella enterica subsp. enterica serovar Wandsworth str. A4-580</name>
    <dbReference type="NCBI Taxonomy" id="913086"/>
    <lineage>
        <taxon>Bacteria</taxon>
        <taxon>Pseudomonadati</taxon>
        <taxon>Pseudomonadota</taxon>
        <taxon>Gammaproteobacteria</taxon>
        <taxon>Enterobacterales</taxon>
        <taxon>Enterobacteriaceae</taxon>
        <taxon>Salmonella</taxon>
    </lineage>
</organism>
<dbReference type="AlphaFoldDB" id="G5SHW0"/>
<dbReference type="GO" id="GO:0055085">
    <property type="term" value="P:transmembrane transport"/>
    <property type="evidence" value="ECO:0007669"/>
    <property type="project" value="InterPro"/>
</dbReference>
<evidence type="ECO:0000256" key="4">
    <source>
        <dbReference type="ARBA" id="ARBA00017470"/>
    </source>
</evidence>
<dbReference type="InterPro" id="IPR006059">
    <property type="entry name" value="SBP"/>
</dbReference>
<keyword evidence="6 8" id="KW-0732">Signal</keyword>
<comment type="caution">
    <text evidence="9">The sequence shown here is derived from an EMBL/GenBank/DDBJ whole genome shotgun (WGS) entry which is preliminary data.</text>
</comment>
<dbReference type="InterPro" id="IPR050490">
    <property type="entry name" value="Bact_solute-bd_prot1"/>
</dbReference>
<name>G5SHW0_SALET</name>
<evidence type="ECO:0000256" key="5">
    <source>
        <dbReference type="ARBA" id="ARBA00022448"/>
    </source>
</evidence>
<proteinExistence type="inferred from homology"/>
<evidence type="ECO:0000256" key="3">
    <source>
        <dbReference type="ARBA" id="ARBA00011557"/>
    </source>
</evidence>
<feature type="chain" id="PRO_5003484182" description="sn-glycerol-3-phosphate-binding periplasmic protein UgpB" evidence="8">
    <location>
        <begin position="24"/>
        <end position="236"/>
    </location>
</feature>
<evidence type="ECO:0000256" key="7">
    <source>
        <dbReference type="ARBA" id="ARBA00022764"/>
    </source>
</evidence>
<dbReference type="PATRIC" id="fig|913086.3.peg.4033"/>
<comment type="subcellular location">
    <subcellularLocation>
        <location evidence="1">Periplasm</location>
    </subcellularLocation>
</comment>
<evidence type="ECO:0000313" key="10">
    <source>
        <dbReference type="Proteomes" id="UP000003536"/>
    </source>
</evidence>
<dbReference type="SUPFAM" id="SSF53850">
    <property type="entry name" value="Periplasmic binding protein-like II"/>
    <property type="match status" value="1"/>
</dbReference>
<gene>
    <name evidence="9" type="ORF">LTSEWAN_5230</name>
</gene>
<keyword evidence="5" id="KW-0813">Transport</keyword>
<feature type="signal peptide" evidence="8">
    <location>
        <begin position="1"/>
        <end position="23"/>
    </location>
</feature>
<dbReference type="EMBL" id="AFCX01001720">
    <property type="protein sequence ID" value="EHC99033.1"/>
    <property type="molecule type" value="Genomic_DNA"/>
</dbReference>